<feature type="compositionally biased region" description="Basic residues" evidence="6">
    <location>
        <begin position="489"/>
        <end position="500"/>
    </location>
</feature>
<dbReference type="Proteomes" id="UP001419268">
    <property type="component" value="Unassembled WGS sequence"/>
</dbReference>
<comment type="subcellular location">
    <subcellularLocation>
        <location evidence="1">Plastid</location>
        <location evidence="1">Chloroplast</location>
    </subcellularLocation>
</comment>
<evidence type="ECO:0000256" key="4">
    <source>
        <dbReference type="ARBA" id="ARBA00022528"/>
    </source>
</evidence>
<gene>
    <name evidence="7" type="ORF">Scep_031005</name>
</gene>
<dbReference type="AlphaFoldDB" id="A0AAP0DYF5"/>
<comment type="caution">
    <text evidence="7">The sequence shown here is derived from an EMBL/GenBank/DDBJ whole genome shotgun (WGS) entry which is preliminary data.</text>
</comment>
<feature type="region of interest" description="Disordered" evidence="6">
    <location>
        <begin position="286"/>
        <end position="329"/>
    </location>
</feature>
<sequence length="500" mass="55201">MSRILLKERGAFGNADTGGAWLSSARATAGDKPEEGEDDVKSSCPVCPGRHTCYNGRDKGSRSREGELTPKTRPQFGLQAATRLHEAGIASNRRRNKVAVLEGAAGSPPFQGELMLVGYFGLTLLHTQKKRATSELSLEMEVFFRFSMVKDQEIGSSHKKNACYFTKTCHGKEEGGNKHTWRAQYNGELSLVQVQDGPAAPGKRIEEASDSFMHAPLGSGGDIAQLVELRSCNWVVAITGWMSNCPGVGVGGSPRVPSSGISGEEDQVGPCEQLDALSPFNPLSEMRQKERKSMDRPHRLHPVGTTRSPQGRLRHPGLDSPEPQESLEWDSNSAPFEILRRVALWRAQISRGGLRGGGLPCGGCQRFESAYLQLVNLADTKVYDSTQFCRFGSSIYDLSFMDVDKILPFSSTLGWHSLKVNVNGEVQTRKGLRWIPRHPETRKGVASDEMLRGVENKHRSGDSRIGQPFELLLNPWAGKRQPGELKHLSSQRKRKQKRFP</sequence>
<keyword evidence="8" id="KW-1185">Reference proteome</keyword>
<dbReference type="PANTHER" id="PTHR34890">
    <property type="entry name" value="ORF16-LACZ FUSION PROTEIN-RELATED"/>
    <property type="match status" value="1"/>
</dbReference>
<evidence type="ECO:0000256" key="2">
    <source>
        <dbReference type="ARBA" id="ARBA00007638"/>
    </source>
</evidence>
<feature type="compositionally biased region" description="Basic and acidic residues" evidence="6">
    <location>
        <begin position="286"/>
        <end position="297"/>
    </location>
</feature>
<feature type="region of interest" description="Disordered" evidence="6">
    <location>
        <begin position="1"/>
        <end position="43"/>
    </location>
</feature>
<evidence type="ECO:0000313" key="7">
    <source>
        <dbReference type="EMBL" id="KAK9080972.1"/>
    </source>
</evidence>
<comment type="similarity">
    <text evidence="2">Belongs to the ycf68 family.</text>
</comment>
<evidence type="ECO:0000256" key="3">
    <source>
        <dbReference type="ARBA" id="ARBA00021456"/>
    </source>
</evidence>
<organism evidence="7 8">
    <name type="scientific">Stephania cephalantha</name>
    <dbReference type="NCBI Taxonomy" id="152367"/>
    <lineage>
        <taxon>Eukaryota</taxon>
        <taxon>Viridiplantae</taxon>
        <taxon>Streptophyta</taxon>
        <taxon>Embryophyta</taxon>
        <taxon>Tracheophyta</taxon>
        <taxon>Spermatophyta</taxon>
        <taxon>Magnoliopsida</taxon>
        <taxon>Ranunculales</taxon>
        <taxon>Menispermaceae</taxon>
        <taxon>Menispermoideae</taxon>
        <taxon>Cissampelideae</taxon>
        <taxon>Stephania</taxon>
    </lineage>
</organism>
<name>A0AAP0DYF5_9MAGN</name>
<reference evidence="7 8" key="1">
    <citation type="submission" date="2024-01" db="EMBL/GenBank/DDBJ databases">
        <title>Genome assemblies of Stephania.</title>
        <authorList>
            <person name="Yang L."/>
        </authorList>
    </citation>
    <scope>NUCLEOTIDE SEQUENCE [LARGE SCALE GENOMIC DNA]</scope>
    <source>
        <strain evidence="7">JXDWG</strain>
        <tissue evidence="7">Leaf</tissue>
    </source>
</reference>
<feature type="region of interest" description="Disordered" evidence="6">
    <location>
        <begin position="475"/>
        <end position="500"/>
    </location>
</feature>
<proteinExistence type="inferred from homology"/>
<dbReference type="InterPro" id="IPR022546">
    <property type="entry name" value="Uncharacterised_Ycf68"/>
</dbReference>
<evidence type="ECO:0000256" key="6">
    <source>
        <dbReference type="SAM" id="MobiDB-lite"/>
    </source>
</evidence>
<dbReference type="EMBL" id="JBBNAG010000018">
    <property type="protein sequence ID" value="KAK9080972.1"/>
    <property type="molecule type" value="Genomic_DNA"/>
</dbReference>
<feature type="compositionally biased region" description="Basic and acidic residues" evidence="6">
    <location>
        <begin position="1"/>
        <end position="10"/>
    </location>
</feature>
<protein>
    <recommendedName>
        <fullName evidence="3">Uncharacterized protein ycf68</fullName>
    </recommendedName>
</protein>
<accession>A0AAP0DYF5</accession>
<keyword evidence="5" id="KW-0934">Plastid</keyword>
<dbReference type="GO" id="GO:0009507">
    <property type="term" value="C:chloroplast"/>
    <property type="evidence" value="ECO:0007669"/>
    <property type="project" value="UniProtKB-SubCell"/>
</dbReference>
<evidence type="ECO:0000256" key="5">
    <source>
        <dbReference type="ARBA" id="ARBA00022640"/>
    </source>
</evidence>
<keyword evidence="4" id="KW-0150">Chloroplast</keyword>
<evidence type="ECO:0000256" key="1">
    <source>
        <dbReference type="ARBA" id="ARBA00004229"/>
    </source>
</evidence>
<evidence type="ECO:0000313" key="8">
    <source>
        <dbReference type="Proteomes" id="UP001419268"/>
    </source>
</evidence>